<evidence type="ECO:0000313" key="2">
    <source>
        <dbReference type="Proteomes" id="UP000191554"/>
    </source>
</evidence>
<accession>A0A1V4SLF7</accession>
<keyword evidence="2" id="KW-1185">Reference proteome</keyword>
<comment type="caution">
    <text evidence="1">The sequence shown here is derived from an EMBL/GenBank/DDBJ whole genome shotgun (WGS) entry which is preliminary data.</text>
</comment>
<evidence type="ECO:0000313" key="1">
    <source>
        <dbReference type="EMBL" id="OPX44087.1"/>
    </source>
</evidence>
<dbReference type="RefSeq" id="WP_080064324.1">
    <property type="nucleotide sequence ID" value="NZ_MZGX01000011.1"/>
</dbReference>
<dbReference type="EMBL" id="MZGX01000011">
    <property type="protein sequence ID" value="OPX44087.1"/>
    <property type="molecule type" value="Genomic_DNA"/>
</dbReference>
<name>A0A1V4SLF7_RUMHU</name>
<protein>
    <submittedName>
        <fullName evidence="1">Uncharacterized protein</fullName>
    </submittedName>
</protein>
<dbReference type="Proteomes" id="UP000191554">
    <property type="component" value="Unassembled WGS sequence"/>
</dbReference>
<organism evidence="1 2">
    <name type="scientific">Ruminiclostridium hungatei</name>
    <name type="common">Clostridium hungatei</name>
    <dbReference type="NCBI Taxonomy" id="48256"/>
    <lineage>
        <taxon>Bacteria</taxon>
        <taxon>Bacillati</taxon>
        <taxon>Bacillota</taxon>
        <taxon>Clostridia</taxon>
        <taxon>Eubacteriales</taxon>
        <taxon>Oscillospiraceae</taxon>
        <taxon>Ruminiclostridium</taxon>
    </lineage>
</organism>
<gene>
    <name evidence="1" type="ORF">CLHUN_18830</name>
</gene>
<dbReference type="AlphaFoldDB" id="A0A1V4SLF7"/>
<sequence length="115" mass="12997">MDKKKILLLNIKMKELGSIQWSPTGEISAYMLVRKSALTMQIAAYLKEIIDEKSLCVFKAEKRVAQKGEPSKMALIEKKASIAITDELFPIALITAINKKRDWAEKIFAILEADK</sequence>
<proteinExistence type="predicted"/>
<reference evidence="1 2" key="1">
    <citation type="submission" date="2017-03" db="EMBL/GenBank/DDBJ databases">
        <title>Genome sequence of Clostridium hungatei DSM 14427.</title>
        <authorList>
            <person name="Poehlein A."/>
            <person name="Daniel R."/>
        </authorList>
    </citation>
    <scope>NUCLEOTIDE SEQUENCE [LARGE SCALE GENOMIC DNA]</scope>
    <source>
        <strain evidence="1 2">DSM 14427</strain>
    </source>
</reference>